<dbReference type="PANTHER" id="PTHR23315:SF239">
    <property type="entry name" value="RING-TYPE E3 UBIQUITIN TRANSFERASE"/>
    <property type="match status" value="1"/>
</dbReference>
<keyword evidence="5" id="KW-0833">Ubl conjugation pathway</keyword>
<evidence type="ECO:0000256" key="4">
    <source>
        <dbReference type="ARBA" id="ARBA00022679"/>
    </source>
</evidence>
<dbReference type="GO" id="GO:0016567">
    <property type="term" value="P:protein ubiquitination"/>
    <property type="evidence" value="ECO:0007669"/>
    <property type="project" value="UniProtKB-UniPathway"/>
</dbReference>
<dbReference type="InterPro" id="IPR003613">
    <property type="entry name" value="Ubox_domain"/>
</dbReference>
<dbReference type="AlphaFoldDB" id="A0A5B6YNF0"/>
<evidence type="ECO:0000256" key="2">
    <source>
        <dbReference type="ARBA" id="ARBA00004906"/>
    </source>
</evidence>
<dbReference type="Gene3D" id="1.25.10.10">
    <property type="entry name" value="Leucine-rich Repeat Variant"/>
    <property type="match status" value="1"/>
</dbReference>
<dbReference type="EC" id="2.3.2.27" evidence="3"/>
<proteinExistence type="predicted"/>
<evidence type="ECO:0000313" key="7">
    <source>
        <dbReference type="EMBL" id="MPA33189.1"/>
    </source>
</evidence>
<evidence type="ECO:0000256" key="1">
    <source>
        <dbReference type="ARBA" id="ARBA00000900"/>
    </source>
</evidence>
<protein>
    <recommendedName>
        <fullName evidence="3">RING-type E3 ubiquitin transferase</fullName>
        <ecNumber evidence="3">2.3.2.27</ecNumber>
    </recommendedName>
</protein>
<dbReference type="SUPFAM" id="SSF48371">
    <property type="entry name" value="ARM repeat"/>
    <property type="match status" value="1"/>
</dbReference>
<dbReference type="PANTHER" id="PTHR23315">
    <property type="entry name" value="U BOX DOMAIN-CONTAINING"/>
    <property type="match status" value="1"/>
</dbReference>
<dbReference type="Pfam" id="PF04564">
    <property type="entry name" value="U-box"/>
    <property type="match status" value="1"/>
</dbReference>
<evidence type="ECO:0000259" key="6">
    <source>
        <dbReference type="PROSITE" id="PS51698"/>
    </source>
</evidence>
<organism evidence="7">
    <name type="scientific">Davidia involucrata</name>
    <name type="common">Dove tree</name>
    <dbReference type="NCBI Taxonomy" id="16924"/>
    <lineage>
        <taxon>Eukaryota</taxon>
        <taxon>Viridiplantae</taxon>
        <taxon>Streptophyta</taxon>
        <taxon>Embryophyta</taxon>
        <taxon>Tracheophyta</taxon>
        <taxon>Spermatophyta</taxon>
        <taxon>Magnoliopsida</taxon>
        <taxon>eudicotyledons</taxon>
        <taxon>Gunneridae</taxon>
        <taxon>Pentapetalae</taxon>
        <taxon>asterids</taxon>
        <taxon>Cornales</taxon>
        <taxon>Nyssaceae</taxon>
        <taxon>Davidia</taxon>
    </lineage>
</organism>
<keyword evidence="4" id="KW-0808">Transferase</keyword>
<sequence>MQNEVANVVELPYYCSVKVHRLMCLDLMKFIDRISQIFSAIESVRPGCVSGIQALCSLQNAMEKAKLLILHCSYSSKIYLAITGDKIMLRCEKIRSALELCLSQLQNMVPPLLASQISRIVDDLRVVTFTVESSEDEAGKVVLALIQQDMAASDSVNMLELKALQLAALRLHITSHMALLIEKRSIKKLLDKILDTDPTKKKILKYLLYLLRKYGKSIGGHRTENNITQHKKSLNQSTEPEMQVEKAREEAQLDVFDTPEPPDEFLCPLSERLMYDPVIIANGQTYERVWIEKWFNDGHETCPKTRMKLSDLSWTPNFAIKDLILGWSTKHGITIPGPCSQPTSAPLRLQKNSSSSSIASFGSSLKELRLQISNVSLRSSDTNCDSLDSNIADGFSFNLPRRNAYSHRVQSSANGQGISLALLSKLAALPWASQCKAVEDVKNQLKDNNHGSHSMFSNSYIKPLIRFLKNARDLCDSKAQRDGAQLLLAILSKSRTHIPPLHEDAIFVLSSFLDSEITEEALAIMEVLSSQQYYKSEIVASGVLPSILRVLEMQISEFHLLAMKILCNLSAKSDIGHHMIYLDYIPKLAPFLGDRALAGYCIKIFRNLCNTEEARVAVAESNACIASIAELLEIGTDEEQELAMDILLSLCYQCAEYCQLVMKESIVQSLDNISVNGNTRGKVIATELLQLLRDFPDAHAQEGSIPNTGLNLEISRDSADRLKEKKSSKASGLLGKKMSKFSKAILLSHKVHSS</sequence>
<name>A0A5B6YNF0_DAVIN</name>
<dbReference type="InterPro" id="IPR016024">
    <property type="entry name" value="ARM-type_fold"/>
</dbReference>
<comment type="catalytic activity">
    <reaction evidence="1">
        <text>S-ubiquitinyl-[E2 ubiquitin-conjugating enzyme]-L-cysteine + [acceptor protein]-L-lysine = [E2 ubiquitin-conjugating enzyme]-L-cysteine + N(6)-ubiquitinyl-[acceptor protein]-L-lysine.</text>
        <dbReference type="EC" id="2.3.2.27"/>
    </reaction>
</comment>
<dbReference type="SMART" id="SM00504">
    <property type="entry name" value="Ubox"/>
    <property type="match status" value="1"/>
</dbReference>
<dbReference type="PROSITE" id="PS51698">
    <property type="entry name" value="U_BOX"/>
    <property type="match status" value="1"/>
</dbReference>
<dbReference type="InterPro" id="IPR045210">
    <property type="entry name" value="RING-Ubox_PUB"/>
</dbReference>
<reference evidence="7" key="1">
    <citation type="submission" date="2019-08" db="EMBL/GenBank/DDBJ databases">
        <title>Reference gene set and small RNA set construction with multiple tissues from Davidia involucrata Baill.</title>
        <authorList>
            <person name="Yang H."/>
            <person name="Zhou C."/>
            <person name="Li G."/>
            <person name="Wang J."/>
            <person name="Gao P."/>
            <person name="Wang M."/>
            <person name="Wang R."/>
            <person name="Zhao Y."/>
        </authorList>
    </citation>
    <scope>NUCLEOTIDE SEQUENCE</scope>
    <source>
        <tissue evidence="7">Mixed with DoveR01_LX</tissue>
    </source>
</reference>
<dbReference type="InterPro" id="IPR011989">
    <property type="entry name" value="ARM-like"/>
</dbReference>
<gene>
    <name evidence="7" type="ORF">Din_002630</name>
</gene>
<dbReference type="GO" id="GO:0061630">
    <property type="term" value="F:ubiquitin protein ligase activity"/>
    <property type="evidence" value="ECO:0007669"/>
    <property type="project" value="UniProtKB-EC"/>
</dbReference>
<dbReference type="EMBL" id="GHES01002630">
    <property type="protein sequence ID" value="MPA33189.1"/>
    <property type="molecule type" value="Transcribed_RNA"/>
</dbReference>
<accession>A0A5B6YNF0</accession>
<dbReference type="CDD" id="cd16664">
    <property type="entry name" value="RING-Ubox_PUB"/>
    <property type="match status" value="1"/>
</dbReference>
<evidence type="ECO:0000256" key="3">
    <source>
        <dbReference type="ARBA" id="ARBA00012483"/>
    </source>
</evidence>
<dbReference type="SUPFAM" id="SSF57850">
    <property type="entry name" value="RING/U-box"/>
    <property type="match status" value="1"/>
</dbReference>
<dbReference type="UniPathway" id="UPA00143"/>
<comment type="pathway">
    <text evidence="2">Protein modification; protein ubiquitination.</text>
</comment>
<evidence type="ECO:0000256" key="5">
    <source>
        <dbReference type="ARBA" id="ARBA00022786"/>
    </source>
</evidence>
<dbReference type="Gene3D" id="3.30.40.10">
    <property type="entry name" value="Zinc/RING finger domain, C3HC4 (zinc finger)"/>
    <property type="match status" value="1"/>
</dbReference>
<dbReference type="InterPro" id="IPR013083">
    <property type="entry name" value="Znf_RING/FYVE/PHD"/>
</dbReference>
<feature type="domain" description="U-box" evidence="6">
    <location>
        <begin position="260"/>
        <end position="334"/>
    </location>
</feature>